<reference evidence="2 3" key="1">
    <citation type="submission" date="2023-01" db="EMBL/GenBank/DDBJ databases">
        <title>Analysis of 21 Apiospora genomes using comparative genomics revels a genus with tremendous synthesis potential of carbohydrate active enzymes and secondary metabolites.</title>
        <authorList>
            <person name="Sorensen T."/>
        </authorList>
    </citation>
    <scope>NUCLEOTIDE SEQUENCE [LARGE SCALE GENOMIC DNA]</scope>
    <source>
        <strain evidence="2 3">CBS 117206</strain>
    </source>
</reference>
<gene>
    <name evidence="2" type="ORF">PG999_000208</name>
</gene>
<dbReference type="GO" id="GO:0016102">
    <property type="term" value="P:diterpenoid biosynthetic process"/>
    <property type="evidence" value="ECO:0007669"/>
    <property type="project" value="TreeGrafter"/>
</dbReference>
<dbReference type="InterPro" id="IPR050148">
    <property type="entry name" value="Terpene_synthase-like"/>
</dbReference>
<dbReference type="PANTHER" id="PTHR31739">
    <property type="entry name" value="ENT-COPALYL DIPHOSPHATE SYNTHASE, CHLOROPLASTIC"/>
    <property type="match status" value="1"/>
</dbReference>
<dbReference type="SUPFAM" id="SSF48239">
    <property type="entry name" value="Terpenoid cyclases/Protein prenyltransferases"/>
    <property type="match status" value="1"/>
</dbReference>
<dbReference type="PANTHER" id="PTHR31739:SF25">
    <property type="entry name" value="(E,E)-GERANYLLINALOOL SYNTHASE"/>
    <property type="match status" value="1"/>
</dbReference>
<organism evidence="2 3">
    <name type="scientific">Apiospora kogelbergensis</name>
    <dbReference type="NCBI Taxonomy" id="1337665"/>
    <lineage>
        <taxon>Eukaryota</taxon>
        <taxon>Fungi</taxon>
        <taxon>Dikarya</taxon>
        <taxon>Ascomycota</taxon>
        <taxon>Pezizomycotina</taxon>
        <taxon>Sordariomycetes</taxon>
        <taxon>Xylariomycetidae</taxon>
        <taxon>Amphisphaeriales</taxon>
        <taxon>Apiosporaceae</taxon>
        <taxon>Apiospora</taxon>
    </lineage>
</organism>
<keyword evidence="3" id="KW-1185">Reference proteome</keyword>
<dbReference type="Gene3D" id="1.50.10.20">
    <property type="match status" value="1"/>
</dbReference>
<evidence type="ECO:0000256" key="1">
    <source>
        <dbReference type="ARBA" id="ARBA00006333"/>
    </source>
</evidence>
<name>A0AAW0RAU4_9PEZI</name>
<comment type="similarity">
    <text evidence="1">Belongs to the terpene synthase family.</text>
</comment>
<dbReference type="GO" id="GO:0000287">
    <property type="term" value="F:magnesium ion binding"/>
    <property type="evidence" value="ECO:0007669"/>
    <property type="project" value="TreeGrafter"/>
</dbReference>
<dbReference type="GO" id="GO:0010333">
    <property type="term" value="F:terpene synthase activity"/>
    <property type="evidence" value="ECO:0007669"/>
    <property type="project" value="InterPro"/>
</dbReference>
<dbReference type="InterPro" id="IPR008930">
    <property type="entry name" value="Terpenoid_cyclase/PrenylTrfase"/>
</dbReference>
<proteinExistence type="inferred from homology"/>
<accession>A0AAW0RAU4</accession>
<dbReference type="Gene3D" id="1.50.10.160">
    <property type="match status" value="1"/>
</dbReference>
<sequence length="710" mass="78711">MDLTNDARSLMRTTLDNYTDHYGLGSMSAAVYDTAWVAMVTKVVGGEKQWLFPECFEYILSSQSEEGGWWVGSDAQIDGILNTASALLALIRHQKQPLQIQHSTEDLATRVRNATRSLRSQLATWDVSSTAHVGFEIIVPALLALLEQEDPSAVFEFSSKGELMAVQQKKMSRFRPEFLYGPRKFTALHSLEAFIGKLDFDKVKHHKVYGSMLGSPSSTAAYLMHASEWDEESEDYIRHVIKFAAGRGSGAVPSAFPSTHFEITWMLSTLIRGGFTYEDLESPELTKMLDILGRSFEVEKGVLGFAPFFEPDVDDTAKTISSLNMLGRPASPQSMIQAFETETHFCTYPGERDPSPTANCNALLALLDQPDVSLYSAEIQKLAHFLCDVWWNTDGRIADKWNTCYLYPSVLIVEAFVALLSLIEQDKLPGVFSAEFCSRLSVALFQACLRPLFDQQSDGSWNQSVEETAYGVLILSEARHVCFFNDIRQPLDNAIKRGVMFIQSAKETPASYIWIEKVSYASPVLTESYRLAALKATSSTPPPGTIGSSVWQTSRSSSTEQQAQQLFAKADLSRTHAEWELRGSAIETALLVPLLRDRLSAVLQGDGLHDEQFASLILLFWTSANNRERTFASAARVFETALLSALSFQLERAVKASPVPTFQDHMQQLRQLVDNAFSESPKIVGNSNGYASVLGGTHATASRILADQAT</sequence>
<evidence type="ECO:0000313" key="3">
    <source>
        <dbReference type="Proteomes" id="UP001392437"/>
    </source>
</evidence>
<dbReference type="EMBL" id="JAQQWP010000001">
    <property type="protein sequence ID" value="KAK8132035.1"/>
    <property type="molecule type" value="Genomic_DNA"/>
</dbReference>
<comment type="caution">
    <text evidence="2">The sequence shown here is derived from an EMBL/GenBank/DDBJ whole genome shotgun (WGS) entry which is preliminary data.</text>
</comment>
<protein>
    <submittedName>
        <fullName evidence="2">Uncharacterized protein</fullName>
    </submittedName>
</protein>
<dbReference type="Proteomes" id="UP001392437">
    <property type="component" value="Unassembled WGS sequence"/>
</dbReference>
<evidence type="ECO:0000313" key="2">
    <source>
        <dbReference type="EMBL" id="KAK8132035.1"/>
    </source>
</evidence>
<dbReference type="AlphaFoldDB" id="A0AAW0RAU4"/>